<dbReference type="AlphaFoldDB" id="A0AA97P1N4"/>
<name>A0AA97P1N4_PYRO3</name>
<feature type="compositionally biased region" description="Basic and acidic residues" evidence="1">
    <location>
        <begin position="89"/>
        <end position="99"/>
    </location>
</feature>
<dbReference type="EMBL" id="JH793498">
    <property type="protein sequence ID" value="ELQ40274.1"/>
    <property type="molecule type" value="Genomic_DNA"/>
</dbReference>
<evidence type="ECO:0000313" key="3">
    <source>
        <dbReference type="EMBL" id="ELQ40274.1"/>
    </source>
</evidence>
<feature type="chain" id="PRO_5041692775" evidence="2">
    <location>
        <begin position="23"/>
        <end position="110"/>
    </location>
</feature>
<gene>
    <name evidence="3" type="ORF">OOU_Y34scaffold00452g5</name>
</gene>
<feature type="region of interest" description="Disordered" evidence="1">
    <location>
        <begin position="88"/>
        <end position="110"/>
    </location>
</feature>
<keyword evidence="2" id="KW-0732">Signal</keyword>
<evidence type="ECO:0000256" key="2">
    <source>
        <dbReference type="SAM" id="SignalP"/>
    </source>
</evidence>
<proteinExistence type="predicted"/>
<feature type="compositionally biased region" description="Low complexity" evidence="1">
    <location>
        <begin position="100"/>
        <end position="110"/>
    </location>
</feature>
<feature type="signal peptide" evidence="2">
    <location>
        <begin position="1"/>
        <end position="22"/>
    </location>
</feature>
<protein>
    <submittedName>
        <fullName evidence="3">Uncharacterized protein</fullName>
    </submittedName>
</protein>
<dbReference type="Proteomes" id="UP000011086">
    <property type="component" value="Unassembled WGS sequence"/>
</dbReference>
<organism evidence="3">
    <name type="scientific">Pyricularia oryzae (strain Y34)</name>
    <name type="common">Rice blast fungus</name>
    <name type="synonym">Magnaporthe oryzae</name>
    <dbReference type="NCBI Taxonomy" id="1143189"/>
    <lineage>
        <taxon>Eukaryota</taxon>
        <taxon>Fungi</taxon>
        <taxon>Dikarya</taxon>
        <taxon>Ascomycota</taxon>
        <taxon>Pezizomycotina</taxon>
        <taxon>Sordariomycetes</taxon>
        <taxon>Sordariomycetidae</taxon>
        <taxon>Magnaporthales</taxon>
        <taxon>Pyriculariaceae</taxon>
        <taxon>Pyricularia</taxon>
    </lineage>
</organism>
<reference evidence="3" key="1">
    <citation type="journal article" date="2012" name="PLoS Genet.">
        <title>Comparative analysis of the genomes of two field isolates of the rice blast fungus Magnaporthe oryzae.</title>
        <authorList>
            <person name="Xue M."/>
            <person name="Yang J."/>
            <person name="Li Z."/>
            <person name="Hu S."/>
            <person name="Yao N."/>
            <person name="Dean R.A."/>
            <person name="Zhao W."/>
            <person name="Shen M."/>
            <person name="Zhang H."/>
            <person name="Li C."/>
            <person name="Liu L."/>
            <person name="Cao L."/>
            <person name="Xu X."/>
            <person name="Xing Y."/>
            <person name="Hsiang T."/>
            <person name="Zhang Z."/>
            <person name="Xu J.R."/>
            <person name="Peng Y.L."/>
        </authorList>
    </citation>
    <scope>NUCLEOTIDE SEQUENCE</scope>
    <source>
        <strain evidence="3">Y34</strain>
    </source>
</reference>
<accession>A0AA97P1N4</accession>
<sequence>MQLSSALAAVAALALFPEATVAAGAKCRVDLKHGQAVVSSFEVLAGSRKTVKEEGFSWTCSTERDTCNAVNCILPKGLTAVGVQISSGKPKDRAAEESAARQAAAPKVVA</sequence>
<evidence type="ECO:0000256" key="1">
    <source>
        <dbReference type="SAM" id="MobiDB-lite"/>
    </source>
</evidence>